<name>A0A9P6LRK1_9FUNG</name>
<keyword evidence="1" id="KW-1133">Transmembrane helix</keyword>
<gene>
    <name evidence="2" type="ORF">BGZ65_009590</name>
</gene>
<dbReference type="Proteomes" id="UP000749646">
    <property type="component" value="Unassembled WGS sequence"/>
</dbReference>
<evidence type="ECO:0000313" key="2">
    <source>
        <dbReference type="EMBL" id="KAF9922445.1"/>
    </source>
</evidence>
<organism evidence="2 3">
    <name type="scientific">Modicella reniformis</name>
    <dbReference type="NCBI Taxonomy" id="1440133"/>
    <lineage>
        <taxon>Eukaryota</taxon>
        <taxon>Fungi</taxon>
        <taxon>Fungi incertae sedis</taxon>
        <taxon>Mucoromycota</taxon>
        <taxon>Mortierellomycotina</taxon>
        <taxon>Mortierellomycetes</taxon>
        <taxon>Mortierellales</taxon>
        <taxon>Mortierellaceae</taxon>
        <taxon>Modicella</taxon>
    </lineage>
</organism>
<evidence type="ECO:0000313" key="3">
    <source>
        <dbReference type="Proteomes" id="UP000749646"/>
    </source>
</evidence>
<dbReference type="EMBL" id="JAAAHW010010855">
    <property type="protein sequence ID" value="KAF9922445.1"/>
    <property type="molecule type" value="Genomic_DNA"/>
</dbReference>
<dbReference type="AlphaFoldDB" id="A0A9P6LRK1"/>
<keyword evidence="1" id="KW-0812">Transmembrane</keyword>
<sequence length="142" mass="16366">MTAGYCRSHYHHYYYYYYYYYSYYYCEDSYSHCGASSLIEYIKVIDSFHRPYLIILNTPTPQKAPKVLKSLNFSTSQQPTTMIRSLVLLLVIVATLLGSALGYSDNCQGSSRCNKGMGPTCRGAFARYTDNTVYKDYTSRTN</sequence>
<evidence type="ECO:0000256" key="1">
    <source>
        <dbReference type="SAM" id="Phobius"/>
    </source>
</evidence>
<reference evidence="2" key="1">
    <citation type="journal article" date="2020" name="Fungal Divers.">
        <title>Resolving the Mortierellaceae phylogeny through synthesis of multi-gene phylogenetics and phylogenomics.</title>
        <authorList>
            <person name="Vandepol N."/>
            <person name="Liber J."/>
            <person name="Desiro A."/>
            <person name="Na H."/>
            <person name="Kennedy M."/>
            <person name="Barry K."/>
            <person name="Grigoriev I.V."/>
            <person name="Miller A.N."/>
            <person name="O'Donnell K."/>
            <person name="Stajich J.E."/>
            <person name="Bonito G."/>
        </authorList>
    </citation>
    <scope>NUCLEOTIDE SEQUENCE</scope>
    <source>
        <strain evidence="2">MES-2147</strain>
    </source>
</reference>
<keyword evidence="3" id="KW-1185">Reference proteome</keyword>
<feature type="non-terminal residue" evidence="2">
    <location>
        <position position="142"/>
    </location>
</feature>
<feature type="transmembrane region" description="Helical" evidence="1">
    <location>
        <begin position="86"/>
        <end position="104"/>
    </location>
</feature>
<comment type="caution">
    <text evidence="2">The sequence shown here is derived from an EMBL/GenBank/DDBJ whole genome shotgun (WGS) entry which is preliminary data.</text>
</comment>
<keyword evidence="1" id="KW-0472">Membrane</keyword>
<accession>A0A9P6LRK1</accession>
<proteinExistence type="predicted"/>
<protein>
    <submittedName>
        <fullName evidence="2">Uncharacterized protein</fullName>
    </submittedName>
</protein>